<evidence type="ECO:0000259" key="5">
    <source>
        <dbReference type="Pfam" id="PF26580"/>
    </source>
</evidence>
<evidence type="ECO:0000313" key="6">
    <source>
        <dbReference type="EMBL" id="MBG6121949.1"/>
    </source>
</evidence>
<proteinExistence type="inferred from homology"/>
<keyword evidence="7" id="KW-1185">Reference proteome</keyword>
<feature type="region of interest" description="Disordered" evidence="3">
    <location>
        <begin position="46"/>
        <end position="69"/>
    </location>
</feature>
<feature type="chain" id="PRO_5039556622" description="Low molecular weight antigen MTB12-like C-terminal domain-containing protein" evidence="4">
    <location>
        <begin position="40"/>
        <end position="222"/>
    </location>
</feature>
<name>A0A931GXM4_9CORY</name>
<feature type="domain" description="Low molecular weight antigen MTB12-like C-terminal" evidence="5">
    <location>
        <begin position="68"/>
        <end position="178"/>
    </location>
</feature>
<reference evidence="6" key="1">
    <citation type="submission" date="2020-11" db="EMBL/GenBank/DDBJ databases">
        <title>Sequencing the genomes of 1000 actinobacteria strains.</title>
        <authorList>
            <person name="Klenk H.-P."/>
        </authorList>
    </citation>
    <scope>NUCLEOTIDE SEQUENCE</scope>
    <source>
        <strain evidence="6">DSM 45632</strain>
    </source>
</reference>
<feature type="signal peptide" evidence="4">
    <location>
        <begin position="1"/>
        <end position="39"/>
    </location>
</feature>
<dbReference type="Proteomes" id="UP000658613">
    <property type="component" value="Unassembled WGS sequence"/>
</dbReference>
<gene>
    <name evidence="6" type="ORF">IW254_000918</name>
</gene>
<keyword evidence="1 4" id="KW-0732">Signal</keyword>
<feature type="region of interest" description="Disordered" evidence="3">
    <location>
        <begin position="183"/>
        <end position="222"/>
    </location>
</feature>
<comment type="caution">
    <text evidence="6">The sequence shown here is derived from an EMBL/GenBank/DDBJ whole genome shotgun (WGS) entry which is preliminary data.</text>
</comment>
<dbReference type="EMBL" id="JADOUE010000001">
    <property type="protein sequence ID" value="MBG6121949.1"/>
    <property type="molecule type" value="Genomic_DNA"/>
</dbReference>
<organism evidence="6 7">
    <name type="scientific">Corynebacterium aquatimens</name>
    <dbReference type="NCBI Taxonomy" id="1190508"/>
    <lineage>
        <taxon>Bacteria</taxon>
        <taxon>Bacillati</taxon>
        <taxon>Actinomycetota</taxon>
        <taxon>Actinomycetes</taxon>
        <taxon>Mycobacteriales</taxon>
        <taxon>Corynebacteriaceae</taxon>
        <taxon>Corynebacterium</taxon>
    </lineage>
</organism>
<sequence>MKVTLTKSTPTTSTLVPARSTAKKAMAAAVACSAALALAACSQDEEKDEGKGEGGNAPASSAAAPVAPPPTAEELNAVLVRAADPNLPMDQRVKSVQGGENAADIFARMTQIKEETGANFQVVPPILPGYTPNEVLATVNLTQPDQGPSKADNVTFVYEEGQWKLSQMWACTLIKNTLPPEEVPGMCADTSAAPAPAPANPAPQGDNADTPQAPAQGGAPEL</sequence>
<evidence type="ECO:0000256" key="1">
    <source>
        <dbReference type="ARBA" id="ARBA00022729"/>
    </source>
</evidence>
<dbReference type="AlphaFoldDB" id="A0A931GXM4"/>
<dbReference type="Pfam" id="PF26580">
    <property type="entry name" value="Mtb12_C"/>
    <property type="match status" value="1"/>
</dbReference>
<dbReference type="InterPro" id="IPR058644">
    <property type="entry name" value="Mtb12-like_C"/>
</dbReference>
<protein>
    <recommendedName>
        <fullName evidence="5">Low molecular weight antigen MTB12-like C-terminal domain-containing protein</fullName>
    </recommendedName>
</protein>
<evidence type="ECO:0000313" key="7">
    <source>
        <dbReference type="Proteomes" id="UP000658613"/>
    </source>
</evidence>
<evidence type="ECO:0000256" key="3">
    <source>
        <dbReference type="SAM" id="MobiDB-lite"/>
    </source>
</evidence>
<evidence type="ECO:0000256" key="4">
    <source>
        <dbReference type="SAM" id="SignalP"/>
    </source>
</evidence>
<accession>A0A931GXM4</accession>
<comment type="similarity">
    <text evidence="2">Belongs to the MTB12 family.</text>
</comment>
<evidence type="ECO:0000256" key="2">
    <source>
        <dbReference type="ARBA" id="ARBA00093774"/>
    </source>
</evidence>